<dbReference type="PANTHER" id="PTHR41394">
    <property type="entry name" value="MAGNESIUM TRANSPORTER MGTE"/>
    <property type="match status" value="1"/>
</dbReference>
<comment type="similarity">
    <text evidence="2">Belongs to the SLC41A transporter family.</text>
</comment>
<dbReference type="SUPFAM" id="SSF161093">
    <property type="entry name" value="MgtE membrane domain-like"/>
    <property type="match status" value="1"/>
</dbReference>
<dbReference type="KEGG" id="fcy:FRACYDRAFT_224245"/>
<dbReference type="InterPro" id="IPR006667">
    <property type="entry name" value="SLC41_membr_dom"/>
</dbReference>
<evidence type="ECO:0000313" key="11">
    <source>
        <dbReference type="Proteomes" id="UP000095751"/>
    </source>
</evidence>
<accession>A0A1E7FSK4</accession>
<feature type="transmembrane region" description="Helical" evidence="8">
    <location>
        <begin position="145"/>
        <end position="170"/>
    </location>
</feature>
<comment type="subcellular location">
    <subcellularLocation>
        <location evidence="1">Membrane</location>
        <topology evidence="1">Multi-pass membrane protein</topology>
    </subcellularLocation>
</comment>
<feature type="domain" description="SLC41A/MgtE integral membrane" evidence="9">
    <location>
        <begin position="41"/>
        <end position="165"/>
    </location>
</feature>
<feature type="transmembrane region" description="Helical" evidence="8">
    <location>
        <begin position="112"/>
        <end position="139"/>
    </location>
</feature>
<evidence type="ECO:0000256" key="8">
    <source>
        <dbReference type="SAM" id="Phobius"/>
    </source>
</evidence>
<dbReference type="GO" id="GO:0016020">
    <property type="term" value="C:membrane"/>
    <property type="evidence" value="ECO:0007669"/>
    <property type="project" value="UniProtKB-SubCell"/>
</dbReference>
<reference evidence="10 11" key="1">
    <citation type="submission" date="2016-09" db="EMBL/GenBank/DDBJ databases">
        <title>Extensive genetic diversity and differential bi-allelic expression allows diatom success in the polar Southern Ocean.</title>
        <authorList>
            <consortium name="DOE Joint Genome Institute"/>
            <person name="Mock T."/>
            <person name="Otillar R.P."/>
            <person name="Strauss J."/>
            <person name="Dupont C."/>
            <person name="Frickenhaus S."/>
            <person name="Maumus F."/>
            <person name="Mcmullan M."/>
            <person name="Sanges R."/>
            <person name="Schmutz J."/>
            <person name="Toseland A."/>
            <person name="Valas R."/>
            <person name="Veluchamy A."/>
            <person name="Ward B.J."/>
            <person name="Allen A."/>
            <person name="Barry K."/>
            <person name="Falciatore A."/>
            <person name="Ferrante M."/>
            <person name="Fortunato A.E."/>
            <person name="Gloeckner G."/>
            <person name="Gruber A."/>
            <person name="Hipkin R."/>
            <person name="Janech M."/>
            <person name="Kroth P."/>
            <person name="Leese F."/>
            <person name="Lindquist E."/>
            <person name="Lyon B.R."/>
            <person name="Martin J."/>
            <person name="Mayer C."/>
            <person name="Parker M."/>
            <person name="Quesneville H."/>
            <person name="Raymond J."/>
            <person name="Uhlig C."/>
            <person name="Valentin K.U."/>
            <person name="Worden A.Z."/>
            <person name="Armbrust E.V."/>
            <person name="Bowler C."/>
            <person name="Green B."/>
            <person name="Moulton V."/>
            <person name="Van Oosterhout C."/>
            <person name="Grigoriev I."/>
        </authorList>
    </citation>
    <scope>NUCLEOTIDE SEQUENCE [LARGE SCALE GENOMIC DNA]</scope>
    <source>
        <strain evidence="10 11">CCMP1102</strain>
    </source>
</reference>
<protein>
    <submittedName>
        <fullName evidence="10">MgtE-domain-containing protein</fullName>
    </submittedName>
</protein>
<evidence type="ECO:0000256" key="1">
    <source>
        <dbReference type="ARBA" id="ARBA00004141"/>
    </source>
</evidence>
<sequence length="177" mass="18694">MVAYQRVGWLGIFLASLSATALIMNVFEETLEKHIELALFVPLLAGHGGNTGGQTVGTILSALSAGTVKVSDAPRVIWKEAFAGLMSGSILGAFVAPIAYQMMGVSFHVAAVLFFTLPLLSMTASTLGAIIPFICVLVRLDPSVIAAPAMTSLVDVAGLMGYFMIANYVFKFYGLEL</sequence>
<evidence type="ECO:0000259" key="9">
    <source>
        <dbReference type="Pfam" id="PF01769"/>
    </source>
</evidence>
<keyword evidence="11" id="KW-1185">Reference proteome</keyword>
<keyword evidence="4 8" id="KW-0812">Transmembrane</keyword>
<evidence type="ECO:0000256" key="2">
    <source>
        <dbReference type="ARBA" id="ARBA00009749"/>
    </source>
</evidence>
<dbReference type="OrthoDB" id="48232at2759"/>
<dbReference type="AlphaFoldDB" id="A0A1E7FSK4"/>
<gene>
    <name evidence="10" type="ORF">FRACYDRAFT_224245</name>
</gene>
<proteinExistence type="inferred from homology"/>
<dbReference type="EMBL" id="KV784354">
    <property type="protein sequence ID" value="OEU21161.1"/>
    <property type="molecule type" value="Genomic_DNA"/>
</dbReference>
<keyword evidence="3" id="KW-0813">Transport</keyword>
<organism evidence="10 11">
    <name type="scientific">Fragilariopsis cylindrus CCMP1102</name>
    <dbReference type="NCBI Taxonomy" id="635003"/>
    <lineage>
        <taxon>Eukaryota</taxon>
        <taxon>Sar</taxon>
        <taxon>Stramenopiles</taxon>
        <taxon>Ochrophyta</taxon>
        <taxon>Bacillariophyta</taxon>
        <taxon>Bacillariophyceae</taxon>
        <taxon>Bacillariophycidae</taxon>
        <taxon>Bacillariales</taxon>
        <taxon>Bacillariaceae</taxon>
        <taxon>Fragilariopsis</taxon>
    </lineage>
</organism>
<keyword evidence="7 8" id="KW-0472">Membrane</keyword>
<keyword evidence="6 8" id="KW-1133">Transmembrane helix</keyword>
<dbReference type="InParanoid" id="A0A1E7FSK4"/>
<evidence type="ECO:0000256" key="6">
    <source>
        <dbReference type="ARBA" id="ARBA00022989"/>
    </source>
</evidence>
<feature type="transmembrane region" description="Helical" evidence="8">
    <location>
        <begin position="81"/>
        <end position="100"/>
    </location>
</feature>
<dbReference type="GO" id="GO:0008324">
    <property type="term" value="F:monoatomic cation transmembrane transporter activity"/>
    <property type="evidence" value="ECO:0007669"/>
    <property type="project" value="InterPro"/>
</dbReference>
<name>A0A1E7FSK4_9STRA</name>
<dbReference type="Proteomes" id="UP000095751">
    <property type="component" value="Unassembled WGS sequence"/>
</dbReference>
<evidence type="ECO:0000256" key="7">
    <source>
        <dbReference type="ARBA" id="ARBA00023136"/>
    </source>
</evidence>
<dbReference type="Pfam" id="PF01769">
    <property type="entry name" value="MgtE"/>
    <property type="match status" value="1"/>
</dbReference>
<evidence type="ECO:0000256" key="5">
    <source>
        <dbReference type="ARBA" id="ARBA00022842"/>
    </source>
</evidence>
<dbReference type="InterPro" id="IPR036739">
    <property type="entry name" value="SLC41_membr_dom_sf"/>
</dbReference>
<evidence type="ECO:0000313" key="10">
    <source>
        <dbReference type="EMBL" id="OEU21161.1"/>
    </source>
</evidence>
<evidence type="ECO:0000256" key="4">
    <source>
        <dbReference type="ARBA" id="ARBA00022692"/>
    </source>
</evidence>
<dbReference type="PANTHER" id="PTHR41394:SF8">
    <property type="entry name" value="MAGNESIUM TRANSPORTER MGTE"/>
    <property type="match status" value="1"/>
</dbReference>
<evidence type="ECO:0000256" key="3">
    <source>
        <dbReference type="ARBA" id="ARBA00022448"/>
    </source>
</evidence>
<feature type="transmembrane region" description="Helical" evidence="8">
    <location>
        <begin position="7"/>
        <end position="27"/>
    </location>
</feature>
<dbReference type="Gene3D" id="1.10.357.20">
    <property type="entry name" value="SLC41 divalent cation transporters, integral membrane domain"/>
    <property type="match status" value="1"/>
</dbReference>
<keyword evidence="5" id="KW-0460">Magnesium</keyword>